<keyword evidence="3" id="KW-1185">Reference proteome</keyword>
<keyword evidence="1" id="KW-1133">Transmembrane helix</keyword>
<dbReference type="AlphaFoldDB" id="A0AAV5VHT8"/>
<feature type="non-terminal residue" evidence="2">
    <location>
        <position position="73"/>
    </location>
</feature>
<protein>
    <submittedName>
        <fullName evidence="2">Uncharacterized protein</fullName>
    </submittedName>
</protein>
<reference evidence="2" key="1">
    <citation type="submission" date="2023-10" db="EMBL/GenBank/DDBJ databases">
        <title>Genome assembly of Pristionchus species.</title>
        <authorList>
            <person name="Yoshida K."/>
            <person name="Sommer R.J."/>
        </authorList>
    </citation>
    <scope>NUCLEOTIDE SEQUENCE</scope>
    <source>
        <strain evidence="2">RS5133</strain>
    </source>
</reference>
<name>A0AAV5VHT8_9BILA</name>
<sequence length="73" mass="8846">SRLVLLKAFYDILWLSILFIISSSKFFIIYRVAVYVFDGSSCGWFIKREKDLEPYRREAQALYEQMHDNFNKR</sequence>
<feature type="non-terminal residue" evidence="2">
    <location>
        <position position="1"/>
    </location>
</feature>
<dbReference type="EMBL" id="BTSY01000003">
    <property type="protein sequence ID" value="GMT17394.1"/>
    <property type="molecule type" value="Genomic_DNA"/>
</dbReference>
<dbReference type="Proteomes" id="UP001432322">
    <property type="component" value="Unassembled WGS sequence"/>
</dbReference>
<accession>A0AAV5VHT8</accession>
<keyword evidence="1" id="KW-0472">Membrane</keyword>
<organism evidence="2 3">
    <name type="scientific">Pristionchus fissidentatus</name>
    <dbReference type="NCBI Taxonomy" id="1538716"/>
    <lineage>
        <taxon>Eukaryota</taxon>
        <taxon>Metazoa</taxon>
        <taxon>Ecdysozoa</taxon>
        <taxon>Nematoda</taxon>
        <taxon>Chromadorea</taxon>
        <taxon>Rhabditida</taxon>
        <taxon>Rhabditina</taxon>
        <taxon>Diplogasteromorpha</taxon>
        <taxon>Diplogasteroidea</taxon>
        <taxon>Neodiplogasteridae</taxon>
        <taxon>Pristionchus</taxon>
    </lineage>
</organism>
<keyword evidence="1" id="KW-0812">Transmembrane</keyword>
<evidence type="ECO:0000313" key="3">
    <source>
        <dbReference type="Proteomes" id="UP001432322"/>
    </source>
</evidence>
<evidence type="ECO:0000256" key="1">
    <source>
        <dbReference type="SAM" id="Phobius"/>
    </source>
</evidence>
<comment type="caution">
    <text evidence="2">The sequence shown here is derived from an EMBL/GenBank/DDBJ whole genome shotgun (WGS) entry which is preliminary data.</text>
</comment>
<evidence type="ECO:0000313" key="2">
    <source>
        <dbReference type="EMBL" id="GMT17394.1"/>
    </source>
</evidence>
<proteinExistence type="predicted"/>
<gene>
    <name evidence="2" type="ORF">PFISCL1PPCAC_8691</name>
</gene>
<feature type="transmembrane region" description="Helical" evidence="1">
    <location>
        <begin position="12"/>
        <end position="37"/>
    </location>
</feature>